<name>A0A511MIM1_9NOCA</name>
<protein>
    <recommendedName>
        <fullName evidence="4">Sensor domain-containing protein</fullName>
    </recommendedName>
</protein>
<reference evidence="2 3" key="1">
    <citation type="submission" date="2019-07" db="EMBL/GenBank/DDBJ databases">
        <title>Whole genome shotgun sequence of Nocardia ninae NBRC 108245.</title>
        <authorList>
            <person name="Hosoyama A."/>
            <person name="Uohara A."/>
            <person name="Ohji S."/>
            <person name="Ichikawa N."/>
        </authorList>
    </citation>
    <scope>NUCLEOTIDE SEQUENCE [LARGE SCALE GENOMIC DNA]</scope>
    <source>
        <strain evidence="2 3">NBRC 108245</strain>
    </source>
</reference>
<organism evidence="2 3">
    <name type="scientific">Nocardia ninae NBRC 108245</name>
    <dbReference type="NCBI Taxonomy" id="1210091"/>
    <lineage>
        <taxon>Bacteria</taxon>
        <taxon>Bacillati</taxon>
        <taxon>Actinomycetota</taxon>
        <taxon>Actinomycetes</taxon>
        <taxon>Mycobacteriales</taxon>
        <taxon>Nocardiaceae</taxon>
        <taxon>Nocardia</taxon>
    </lineage>
</organism>
<evidence type="ECO:0000256" key="1">
    <source>
        <dbReference type="SAM" id="MobiDB-lite"/>
    </source>
</evidence>
<accession>A0A511MIM1</accession>
<keyword evidence="3" id="KW-1185">Reference proteome</keyword>
<dbReference type="AlphaFoldDB" id="A0A511MIM1"/>
<sequence length="284" mass="28960">MSPMPVTVTVHGQDTDPYDEPTASAPRAFPVGRRGEAGGHREFGTVGRVTVADSARRGVSFAMAAACAGLLAGCGATVAGHPVAVEQTEVTRQVGAALSTLLVEPAQFPARYPAVVLPPEAAAQAAGDLTGAGRGARVQPEGCTPPQQVFGANKTEIAVGTDDATRATLTVELTRTEQPLAALRSQLKQCASVRVSRGGALTTVTTELVPAPSIDADDALALRRTVTPDVGGAGLTETMRTAVGQVDDVRITVTYMSFSGAEPDVAAVDELFTTAVGRVAGAGR</sequence>
<gene>
    <name evidence="2" type="ORF">NN4_50140</name>
</gene>
<proteinExistence type="predicted"/>
<dbReference type="EMBL" id="BJXA01000037">
    <property type="protein sequence ID" value="GEM40495.1"/>
    <property type="molecule type" value="Genomic_DNA"/>
</dbReference>
<evidence type="ECO:0008006" key="4">
    <source>
        <dbReference type="Google" id="ProtNLM"/>
    </source>
</evidence>
<comment type="caution">
    <text evidence="2">The sequence shown here is derived from an EMBL/GenBank/DDBJ whole genome shotgun (WGS) entry which is preliminary data.</text>
</comment>
<dbReference type="Proteomes" id="UP000321424">
    <property type="component" value="Unassembled WGS sequence"/>
</dbReference>
<feature type="region of interest" description="Disordered" evidence="1">
    <location>
        <begin position="1"/>
        <end position="25"/>
    </location>
</feature>
<evidence type="ECO:0000313" key="3">
    <source>
        <dbReference type="Proteomes" id="UP000321424"/>
    </source>
</evidence>
<evidence type="ECO:0000313" key="2">
    <source>
        <dbReference type="EMBL" id="GEM40495.1"/>
    </source>
</evidence>